<evidence type="ECO:0000259" key="7">
    <source>
        <dbReference type="Pfam" id="PF08244"/>
    </source>
</evidence>
<dbReference type="SUPFAM" id="SSF75005">
    <property type="entry name" value="Arabinanase/levansucrase/invertase"/>
    <property type="match status" value="1"/>
</dbReference>
<dbReference type="InterPro" id="IPR013189">
    <property type="entry name" value="Glyco_hydro_32_C"/>
</dbReference>
<dbReference type="OrthoDB" id="9801455at2"/>
<sequence length="571" mass="64110">MDNHTKPIPKTTSISRRWFIGAAGTCAIMSNNAFADSNTPKGAPEDSHNEDLNPFGRNLIPAHPSAQDYLYRPSIHFSPPVGWMNDPNGLIYDGEYFHLYYQYDPIAPYAGFVHWGSAKSKDLYSWEDGPIALKPTTAGEAFSGCAIIDRNNTSGFFPALPDTDPRSKEPNLALIYTRASAKLQTQDIAISRDGGQTYTEISENPILDIHSNSFRDPKVFFHAPSGRWIMTVVQSRLHKVSFYGSFNLKDWMHLSDFESAGLFGIDYECPNLIEVPLEGTNETRWLMLISINPGAPQGGSTTQYFVGFFDGERFKAEDEHTVFGLIDFCKDSYALQCYENLPLSQATMIAWLGNWQYGEEVPHTTWRGVMTLPRRLSVRRDTDGWIRLVQRPLGLENLRLAQIPTPFRHLPARTTETVALPKNQAIELIIKASLEPRDKMLPDGSLGRAGRFSIDFANNNGEKLTVGFDGFFCQLWVERGGLKGFANPFFTREFSTSLTPDLREFSLRIVYDACTLEIYVNDGISVGSSLVFPQEALDRVSFSTTNTAASIQQLEIYPLRSTMPRPFPKNA</sequence>
<dbReference type="PANTHER" id="PTHR42800:SF2">
    <property type="entry name" value="INVERTASE-RELATED"/>
    <property type="match status" value="1"/>
</dbReference>
<dbReference type="SUPFAM" id="SSF49899">
    <property type="entry name" value="Concanavalin A-like lectins/glucanases"/>
    <property type="match status" value="1"/>
</dbReference>
<dbReference type="EMBL" id="CP032485">
    <property type="protein sequence ID" value="QDH24398.1"/>
    <property type="molecule type" value="Genomic_DNA"/>
</dbReference>
<dbReference type="InterPro" id="IPR018053">
    <property type="entry name" value="Glyco_hydro_32_AS"/>
</dbReference>
<evidence type="ECO:0000256" key="3">
    <source>
        <dbReference type="ARBA" id="ARBA00023295"/>
    </source>
</evidence>
<proteinExistence type="inferred from homology"/>
<dbReference type="Proteomes" id="UP000317214">
    <property type="component" value="Chromosome"/>
</dbReference>
<feature type="signal peptide" evidence="5">
    <location>
        <begin position="1"/>
        <end position="35"/>
    </location>
</feature>
<protein>
    <submittedName>
        <fullName evidence="8">Glycoside hydrolase family 32 protein</fullName>
    </submittedName>
</protein>
<evidence type="ECO:0000313" key="9">
    <source>
        <dbReference type="Proteomes" id="UP000317214"/>
    </source>
</evidence>
<dbReference type="RefSeq" id="WP_141492244.1">
    <property type="nucleotide sequence ID" value="NZ_CP032485.1"/>
</dbReference>
<evidence type="ECO:0000256" key="2">
    <source>
        <dbReference type="ARBA" id="ARBA00022801"/>
    </source>
</evidence>
<dbReference type="Gene3D" id="2.60.120.560">
    <property type="entry name" value="Exo-inulinase, domain 1"/>
    <property type="match status" value="1"/>
</dbReference>
<evidence type="ECO:0000259" key="6">
    <source>
        <dbReference type="Pfam" id="PF00251"/>
    </source>
</evidence>
<feature type="domain" description="Glycosyl hydrolase family 32 C-terminal" evidence="7">
    <location>
        <begin position="421"/>
        <end position="557"/>
    </location>
</feature>
<dbReference type="AlphaFoldDB" id="A0A4Y6V6C8"/>
<reference evidence="8 9" key="1">
    <citation type="submission" date="2018-09" db="EMBL/GenBank/DDBJ databases">
        <title>The complete genome sequence of Neokomagataea tanensis NBRC 106556(T).</title>
        <authorList>
            <person name="Chua K.-O."/>
            <person name="See-Too W.-S."/>
            <person name="Hong K.-W."/>
            <person name="Yin W.-F."/>
            <person name="Chan K.-G."/>
        </authorList>
    </citation>
    <scope>NUCLEOTIDE SEQUENCE [LARGE SCALE GENOMIC DNA]</scope>
    <source>
        <strain evidence="9">AH13 \ NBRC 106556</strain>
    </source>
</reference>
<dbReference type="Pfam" id="PF00251">
    <property type="entry name" value="Glyco_hydro_32N"/>
    <property type="match status" value="1"/>
</dbReference>
<keyword evidence="9" id="KW-1185">Reference proteome</keyword>
<dbReference type="PROSITE" id="PS00609">
    <property type="entry name" value="GLYCOSYL_HYDROL_F32"/>
    <property type="match status" value="1"/>
</dbReference>
<feature type="domain" description="Glycosyl hydrolase family 32 N-terminal" evidence="6">
    <location>
        <begin position="76"/>
        <end position="392"/>
    </location>
</feature>
<feature type="chain" id="PRO_5021503049" evidence="5">
    <location>
        <begin position="36"/>
        <end position="571"/>
    </location>
</feature>
<evidence type="ECO:0000256" key="5">
    <source>
        <dbReference type="SAM" id="SignalP"/>
    </source>
</evidence>
<dbReference type="Gene3D" id="2.115.10.20">
    <property type="entry name" value="Glycosyl hydrolase domain, family 43"/>
    <property type="match status" value="1"/>
</dbReference>
<dbReference type="SMART" id="SM00640">
    <property type="entry name" value="Glyco_32"/>
    <property type="match status" value="1"/>
</dbReference>
<keyword evidence="5" id="KW-0732">Signal</keyword>
<keyword evidence="3 4" id="KW-0326">Glycosidase</keyword>
<dbReference type="GO" id="GO:0004575">
    <property type="term" value="F:sucrose alpha-glucosidase activity"/>
    <property type="evidence" value="ECO:0007669"/>
    <property type="project" value="TreeGrafter"/>
</dbReference>
<dbReference type="InterPro" id="IPR001362">
    <property type="entry name" value="Glyco_hydro_32"/>
</dbReference>
<dbReference type="PANTHER" id="PTHR42800">
    <property type="entry name" value="EXOINULINASE INUD (AFU_ORTHOLOGUE AFUA_5G00480)"/>
    <property type="match status" value="1"/>
</dbReference>
<dbReference type="InterPro" id="IPR023296">
    <property type="entry name" value="Glyco_hydro_beta-prop_sf"/>
</dbReference>
<dbReference type="Pfam" id="PF08244">
    <property type="entry name" value="Glyco_hydro_32C"/>
    <property type="match status" value="1"/>
</dbReference>
<dbReference type="GO" id="GO:0005737">
    <property type="term" value="C:cytoplasm"/>
    <property type="evidence" value="ECO:0007669"/>
    <property type="project" value="TreeGrafter"/>
</dbReference>
<evidence type="ECO:0000256" key="1">
    <source>
        <dbReference type="ARBA" id="ARBA00009902"/>
    </source>
</evidence>
<name>A0A4Y6V6C8_9PROT</name>
<keyword evidence="2 4" id="KW-0378">Hydrolase</keyword>
<dbReference type="GO" id="GO:0005987">
    <property type="term" value="P:sucrose catabolic process"/>
    <property type="evidence" value="ECO:0007669"/>
    <property type="project" value="TreeGrafter"/>
</dbReference>
<dbReference type="KEGG" id="ntn:D5366_03070"/>
<evidence type="ECO:0000313" key="8">
    <source>
        <dbReference type="EMBL" id="QDH24398.1"/>
    </source>
</evidence>
<comment type="similarity">
    <text evidence="1 4">Belongs to the glycosyl hydrolase 32 family.</text>
</comment>
<accession>A0A4Y6V6C8</accession>
<organism evidence="8 9">
    <name type="scientific">Neokomagataea tanensis</name>
    <dbReference type="NCBI Taxonomy" id="661191"/>
    <lineage>
        <taxon>Bacteria</taxon>
        <taxon>Pseudomonadati</taxon>
        <taxon>Pseudomonadota</taxon>
        <taxon>Alphaproteobacteria</taxon>
        <taxon>Acetobacterales</taxon>
        <taxon>Acetobacteraceae</taxon>
        <taxon>Neokomagataea</taxon>
    </lineage>
</organism>
<evidence type="ECO:0000256" key="4">
    <source>
        <dbReference type="RuleBase" id="RU362110"/>
    </source>
</evidence>
<dbReference type="CDD" id="cd18622">
    <property type="entry name" value="GH32_Inu-like"/>
    <property type="match status" value="1"/>
</dbReference>
<gene>
    <name evidence="8" type="ORF">D5366_03070</name>
</gene>
<dbReference type="InterPro" id="IPR013320">
    <property type="entry name" value="ConA-like_dom_sf"/>
</dbReference>
<dbReference type="InterPro" id="IPR013148">
    <property type="entry name" value="Glyco_hydro_32_N"/>
</dbReference>